<dbReference type="Pfam" id="PF03941">
    <property type="entry name" value="INCENP_ARK-bind"/>
    <property type="match status" value="1"/>
</dbReference>
<organism evidence="9 10">
    <name type="scientific">Salinomyces thailandicus</name>
    <dbReference type="NCBI Taxonomy" id="706561"/>
    <lineage>
        <taxon>Eukaryota</taxon>
        <taxon>Fungi</taxon>
        <taxon>Dikarya</taxon>
        <taxon>Ascomycota</taxon>
        <taxon>Pezizomycotina</taxon>
        <taxon>Dothideomycetes</taxon>
        <taxon>Dothideomycetidae</taxon>
        <taxon>Mycosphaerellales</taxon>
        <taxon>Teratosphaeriaceae</taxon>
        <taxon>Salinomyces</taxon>
    </lineage>
</organism>
<feature type="compositionally biased region" description="Acidic residues" evidence="7">
    <location>
        <begin position="350"/>
        <end position="359"/>
    </location>
</feature>
<evidence type="ECO:0000256" key="3">
    <source>
        <dbReference type="ARBA" id="ARBA00010042"/>
    </source>
</evidence>
<feature type="compositionally biased region" description="Low complexity" evidence="7">
    <location>
        <begin position="552"/>
        <end position="561"/>
    </location>
</feature>
<keyword evidence="6" id="KW-0539">Nucleus</keyword>
<evidence type="ECO:0000256" key="4">
    <source>
        <dbReference type="ARBA" id="ARBA00022490"/>
    </source>
</evidence>
<feature type="compositionally biased region" description="Polar residues" evidence="7">
    <location>
        <begin position="784"/>
        <end position="801"/>
    </location>
</feature>
<proteinExistence type="inferred from homology"/>
<sequence length="1249" mass="137521">MATAKSKMPVIGSARWVQNEHDNAEQLIEQEVDEFGFSARNEFEWLNEHMADIFSKNEMNFADVFKTPGKLRGKTPRTARKVNALVPNRQPLSDIFAPSAHIAPPAQNATSFYDKVAHFQIAEDRDDEASKELRSKSRSKSPQRMGKPGNTDSGYHGMTEDEMDAMDADALTETATVTSSQGQKQNEQVQKVPLREHQPRPQPTRQGTGRMSDESFLSAREEVESRNVPQEPAEERSDEENATAPNEEMAVDEPQVGETPAQASGPESERNETEAESHDQEMEDEAPQSPSDTSSPEKPLQRKSSFNFSGLPAREPLAAKRSVGGRNSQIDIGRHSVLAVRATNATNDNDQPEPDEMEETAAQAKTVTQTLHEKIMMLGKTKESRTSKSIPQSVLGAQAVYPQLPAAEAGELPATETAEAVPMMNGDADLEDDDDDWIAPTKPTGQPAQSKHLMQDAQQQSTTPAGSPARYAFHQKSISTTQIPTPPRPVSSHGLQKSQSISNPSLANAAGVMASKTPAGTPAGRKHHDGPLSASKNKLWSALKSAKSIFASSASASAAAKLEAHSHHSPAPPRSPKRDAFEDQFRDAAQGVYNMPGALYSNLQFQQPPSSPARQKSAKSNSPSRKTRSSTESDKKKDKEAKAQRKAEEELEKAREKERAKATKQLEEQRKADELEARKQAEKEKQQAEQARPTTAESESQSANEMPSRPPPKSMLPAGKLRAPGRLARPGTREPPQAASRPAPVSIRVASQSQRVGQSVPQPSLSKSQHESMAPPPPPKTGLRTASAQGNVRASSAQPANNARVRALEAAARKKEADERAAAKKLEAKRELERKRAAKAEEERRADEERKAAERARVEEAKLERQRKAEHHAAEAKKREQARFAEQRRFEEERAREEERKAQAARDLAEAIKRERAVQAPMHARVDVGGTLRQLSKQTVQSNPLKPAKRVLQGEDEEHERSVGPAPPRPGLQRGPASYQQNDAKRRRTNEEDEIVERHSVMAPPKRPSNMRKESTLKAAFPHGYTHAPLPAVHHTSSMFKSTVTAQHQMQHGQVGKPMHPSQTVQMSNARIPFAENANPPQHPTAYQQQHGYYAASGVENAQPGNKFKTPARPAQAPKSARSSPVYPKGDNIELPDIQTDSEEEEDSEDEGTSGFRAPSWVASPALRELLTQQQLVDPETVFGPIGELKMEEVFKGGKNADRVKKFRDRGSSARWVESGDAVTSAEKRKDMEGRERLYKDGGWRYEPS</sequence>
<feature type="compositionally biased region" description="Basic and acidic residues" evidence="7">
    <location>
        <begin position="123"/>
        <end position="135"/>
    </location>
</feature>
<dbReference type="OrthoDB" id="6123at2759"/>
<comment type="caution">
    <text evidence="9">The sequence shown here is derived from an EMBL/GenBank/DDBJ whole genome shotgun (WGS) entry which is preliminary data.</text>
</comment>
<comment type="similarity">
    <text evidence="3">Belongs to the INCENP family.</text>
</comment>
<feature type="compositionally biased region" description="Basic and acidic residues" evidence="7">
    <location>
        <begin position="576"/>
        <end position="586"/>
    </location>
</feature>
<feature type="domain" description="Inner centromere protein ARK-binding" evidence="8">
    <location>
        <begin position="1137"/>
        <end position="1195"/>
    </location>
</feature>
<feature type="region of interest" description="Disordered" evidence="7">
    <location>
        <begin position="123"/>
        <end position="366"/>
    </location>
</feature>
<feature type="compositionally biased region" description="Polar residues" evidence="7">
    <location>
        <begin position="693"/>
        <end position="705"/>
    </location>
</feature>
<feature type="region of interest" description="Disordered" evidence="7">
    <location>
        <begin position="1208"/>
        <end position="1230"/>
    </location>
</feature>
<evidence type="ECO:0000256" key="1">
    <source>
        <dbReference type="ARBA" id="ARBA00004123"/>
    </source>
</evidence>
<evidence type="ECO:0000313" key="9">
    <source>
        <dbReference type="EMBL" id="TKA34319.1"/>
    </source>
</evidence>
<feature type="region of interest" description="Disordered" evidence="7">
    <location>
        <begin position="552"/>
        <end position="907"/>
    </location>
</feature>
<keyword evidence="10" id="KW-1185">Reference proteome</keyword>
<dbReference type="GO" id="GO:0005819">
    <property type="term" value="C:spindle"/>
    <property type="evidence" value="ECO:0007669"/>
    <property type="project" value="UniProtKB-SubCell"/>
</dbReference>
<feature type="compositionally biased region" description="Basic and acidic residues" evidence="7">
    <location>
        <begin position="811"/>
        <end position="907"/>
    </location>
</feature>
<dbReference type="InterPro" id="IPR005635">
    <property type="entry name" value="Inner_centromere_prot_ARK-bd"/>
</dbReference>
<evidence type="ECO:0000256" key="6">
    <source>
        <dbReference type="ARBA" id="ARBA00023242"/>
    </source>
</evidence>
<feature type="region of interest" description="Disordered" evidence="7">
    <location>
        <begin position="1100"/>
        <end position="1161"/>
    </location>
</feature>
<feature type="compositionally biased region" description="Polar residues" evidence="7">
    <location>
        <begin position="749"/>
        <end position="767"/>
    </location>
</feature>
<keyword evidence="4" id="KW-0963">Cytoplasm</keyword>
<name>A0A4V5N6X2_9PEZI</name>
<feature type="compositionally biased region" description="Polar residues" evidence="7">
    <location>
        <begin position="456"/>
        <end position="465"/>
    </location>
</feature>
<feature type="compositionally biased region" description="Polar residues" evidence="7">
    <location>
        <begin position="933"/>
        <end position="944"/>
    </location>
</feature>
<feature type="compositionally biased region" description="Polar residues" evidence="7">
    <location>
        <begin position="177"/>
        <end position="189"/>
    </location>
</feature>
<reference evidence="9 10" key="1">
    <citation type="submission" date="2017-03" db="EMBL/GenBank/DDBJ databases">
        <title>Genomes of endolithic fungi from Antarctica.</title>
        <authorList>
            <person name="Coleine C."/>
            <person name="Masonjones S."/>
            <person name="Stajich J.E."/>
        </authorList>
    </citation>
    <scope>NUCLEOTIDE SEQUENCE [LARGE SCALE GENOMIC DNA]</scope>
    <source>
        <strain evidence="9 10">CCFEE 6315</strain>
    </source>
</reference>
<evidence type="ECO:0000256" key="7">
    <source>
        <dbReference type="SAM" id="MobiDB-lite"/>
    </source>
</evidence>
<feature type="compositionally biased region" description="Polar residues" evidence="7">
    <location>
        <begin position="493"/>
        <end position="506"/>
    </location>
</feature>
<evidence type="ECO:0000256" key="2">
    <source>
        <dbReference type="ARBA" id="ARBA00004186"/>
    </source>
</evidence>
<evidence type="ECO:0000259" key="8">
    <source>
        <dbReference type="Pfam" id="PF03941"/>
    </source>
</evidence>
<feature type="region of interest" description="Disordered" evidence="7">
    <location>
        <begin position="407"/>
        <end position="535"/>
    </location>
</feature>
<feature type="region of interest" description="Disordered" evidence="7">
    <location>
        <begin position="922"/>
        <end position="1013"/>
    </location>
</feature>
<feature type="compositionally biased region" description="Polar residues" evidence="7">
    <location>
        <begin position="288"/>
        <end position="308"/>
    </location>
</feature>
<feature type="compositionally biased region" description="Basic and acidic residues" evidence="7">
    <location>
        <begin position="267"/>
        <end position="280"/>
    </location>
</feature>
<feature type="compositionally biased region" description="Acidic residues" evidence="7">
    <location>
        <begin position="1140"/>
        <end position="1152"/>
    </location>
</feature>
<dbReference type="Proteomes" id="UP000308549">
    <property type="component" value="Unassembled WGS sequence"/>
</dbReference>
<feature type="compositionally biased region" description="Polar residues" evidence="7">
    <location>
        <begin position="601"/>
        <end position="624"/>
    </location>
</feature>
<feature type="compositionally biased region" description="Basic and acidic residues" evidence="7">
    <location>
        <begin position="629"/>
        <end position="687"/>
    </location>
</feature>
<dbReference type="EMBL" id="NAJL01000001">
    <property type="protein sequence ID" value="TKA34319.1"/>
    <property type="molecule type" value="Genomic_DNA"/>
</dbReference>
<accession>A0A4V5N6X2</accession>
<keyword evidence="5" id="KW-0206">Cytoskeleton</keyword>
<evidence type="ECO:0000313" key="10">
    <source>
        <dbReference type="Proteomes" id="UP000308549"/>
    </source>
</evidence>
<protein>
    <recommendedName>
        <fullName evidence="8">Inner centromere protein ARK-binding domain-containing protein</fullName>
    </recommendedName>
</protein>
<feature type="compositionally biased region" description="Acidic residues" evidence="7">
    <location>
        <begin position="428"/>
        <end position="437"/>
    </location>
</feature>
<comment type="subcellular location">
    <subcellularLocation>
        <location evidence="2">Cytoplasm</location>
        <location evidence="2">Cytoskeleton</location>
        <location evidence="2">Spindle</location>
    </subcellularLocation>
    <subcellularLocation>
        <location evidence="1">Nucleus</location>
    </subcellularLocation>
</comment>
<dbReference type="GO" id="GO:0005634">
    <property type="term" value="C:nucleus"/>
    <property type="evidence" value="ECO:0007669"/>
    <property type="project" value="UniProtKB-SubCell"/>
</dbReference>
<dbReference type="AlphaFoldDB" id="A0A4V5N6X2"/>
<gene>
    <name evidence="9" type="ORF">B0A50_00299</name>
</gene>
<evidence type="ECO:0000256" key="5">
    <source>
        <dbReference type="ARBA" id="ARBA00023212"/>
    </source>
</evidence>